<comment type="caution">
    <text evidence="2">The sequence shown here is derived from an EMBL/GenBank/DDBJ whole genome shotgun (WGS) entry which is preliminary data.</text>
</comment>
<gene>
    <name evidence="2" type="ORF">FMM08_21050</name>
</gene>
<feature type="region of interest" description="Disordered" evidence="1">
    <location>
        <begin position="68"/>
        <end position="237"/>
    </location>
</feature>
<proteinExistence type="predicted"/>
<evidence type="ECO:0000313" key="2">
    <source>
        <dbReference type="EMBL" id="TXR51755.1"/>
    </source>
</evidence>
<evidence type="ECO:0000313" key="3">
    <source>
        <dbReference type="Proteomes" id="UP000321234"/>
    </source>
</evidence>
<feature type="compositionally biased region" description="Low complexity" evidence="1">
    <location>
        <begin position="216"/>
        <end position="225"/>
    </location>
</feature>
<evidence type="ECO:0000256" key="1">
    <source>
        <dbReference type="SAM" id="MobiDB-lite"/>
    </source>
</evidence>
<feature type="compositionally biased region" description="Low complexity" evidence="1">
    <location>
        <begin position="78"/>
        <end position="107"/>
    </location>
</feature>
<feature type="compositionally biased region" description="Low complexity" evidence="1">
    <location>
        <begin position="138"/>
        <end position="164"/>
    </location>
</feature>
<dbReference type="EMBL" id="VKAC01000017">
    <property type="protein sequence ID" value="TXR51755.1"/>
    <property type="molecule type" value="Genomic_DNA"/>
</dbReference>
<protein>
    <recommendedName>
        <fullName evidence="4">Polyhydroxyalkanoate synthesis regulator phasin</fullName>
    </recommendedName>
</protein>
<dbReference type="Proteomes" id="UP000321234">
    <property type="component" value="Unassembled WGS sequence"/>
</dbReference>
<organism evidence="2 3">
    <name type="scientific">Quadrisphaera setariae</name>
    <dbReference type="NCBI Taxonomy" id="2593304"/>
    <lineage>
        <taxon>Bacteria</taxon>
        <taxon>Bacillati</taxon>
        <taxon>Actinomycetota</taxon>
        <taxon>Actinomycetes</taxon>
        <taxon>Kineosporiales</taxon>
        <taxon>Kineosporiaceae</taxon>
        <taxon>Quadrisphaera</taxon>
    </lineage>
</organism>
<accession>A0A5C8Z104</accession>
<feature type="compositionally biased region" description="Low complexity" evidence="1">
    <location>
        <begin position="171"/>
        <end position="203"/>
    </location>
</feature>
<evidence type="ECO:0008006" key="4">
    <source>
        <dbReference type="Google" id="ProtNLM"/>
    </source>
</evidence>
<sequence length="237" mass="23326">MTFEGLRGYAQAANDLSAIARARLLEAVREAVRAEVERAGVAVGLASAEEVAALKRSVDRLQRRVALLEGAPQGAGPASSTSDAGGSDTSSRPARRPSAARARATSRGGVGGRPPAGAPHSTRPPAPAGPPAAPDAPAPETSASTTTTDAAGATAPQRRPSARATSRRRPTAAQARADAAASAASPQDEPASSSGPAPSEPSSTVTPVRRPRKAAAEQTGAAAGAGADGGQNSGGRP</sequence>
<reference evidence="2 3" key="1">
    <citation type="submission" date="2019-07" db="EMBL/GenBank/DDBJ databases">
        <title>Quadrisphaera sp. strain DD2A genome sequencing and assembly.</title>
        <authorList>
            <person name="Kim I."/>
        </authorList>
    </citation>
    <scope>NUCLEOTIDE SEQUENCE [LARGE SCALE GENOMIC DNA]</scope>
    <source>
        <strain evidence="2 3">DD2A</strain>
    </source>
</reference>
<feature type="compositionally biased region" description="Pro residues" evidence="1">
    <location>
        <begin position="122"/>
        <end position="137"/>
    </location>
</feature>
<dbReference type="AlphaFoldDB" id="A0A5C8Z104"/>
<dbReference type="RefSeq" id="WP_147928316.1">
    <property type="nucleotide sequence ID" value="NZ_VKAC01000017.1"/>
</dbReference>
<feature type="compositionally biased region" description="Gly residues" evidence="1">
    <location>
        <begin position="226"/>
        <end position="237"/>
    </location>
</feature>
<name>A0A5C8Z104_9ACTN</name>
<keyword evidence="3" id="KW-1185">Reference proteome</keyword>
<dbReference type="OrthoDB" id="5198644at2"/>